<accession>A0ABN3R1C9</accession>
<evidence type="ECO:0008006" key="3">
    <source>
        <dbReference type="Google" id="ProtNLM"/>
    </source>
</evidence>
<gene>
    <name evidence="1" type="ORF">GCM10010307_41650</name>
</gene>
<organism evidence="1 2">
    <name type="scientific">Streptomyces vastus</name>
    <dbReference type="NCBI Taxonomy" id="285451"/>
    <lineage>
        <taxon>Bacteria</taxon>
        <taxon>Bacillati</taxon>
        <taxon>Actinomycetota</taxon>
        <taxon>Actinomycetes</taxon>
        <taxon>Kitasatosporales</taxon>
        <taxon>Streptomycetaceae</taxon>
        <taxon>Streptomyces</taxon>
    </lineage>
</organism>
<reference evidence="1 2" key="1">
    <citation type="journal article" date="2019" name="Int. J. Syst. Evol. Microbiol.">
        <title>The Global Catalogue of Microorganisms (GCM) 10K type strain sequencing project: providing services to taxonomists for standard genome sequencing and annotation.</title>
        <authorList>
            <consortium name="The Broad Institute Genomics Platform"/>
            <consortium name="The Broad Institute Genome Sequencing Center for Infectious Disease"/>
            <person name="Wu L."/>
            <person name="Ma J."/>
        </authorList>
    </citation>
    <scope>NUCLEOTIDE SEQUENCE [LARGE SCALE GENOMIC DNA]</scope>
    <source>
        <strain evidence="1 2">JCM 4524</strain>
    </source>
</reference>
<dbReference type="RefSeq" id="WP_344391885.1">
    <property type="nucleotide sequence ID" value="NZ_BAAASJ010000041.1"/>
</dbReference>
<dbReference type="SUPFAM" id="SSF82171">
    <property type="entry name" value="DPP6 N-terminal domain-like"/>
    <property type="match status" value="1"/>
</dbReference>
<dbReference type="Proteomes" id="UP001500151">
    <property type="component" value="Unassembled WGS sequence"/>
</dbReference>
<dbReference type="EMBL" id="BAAASJ010000041">
    <property type="protein sequence ID" value="GAA2640910.1"/>
    <property type="molecule type" value="Genomic_DNA"/>
</dbReference>
<keyword evidence="2" id="KW-1185">Reference proteome</keyword>
<evidence type="ECO:0000313" key="2">
    <source>
        <dbReference type="Proteomes" id="UP001500151"/>
    </source>
</evidence>
<dbReference type="Gene3D" id="2.130.10.10">
    <property type="entry name" value="YVTN repeat-like/Quinoprotein amine dehydrogenase"/>
    <property type="match status" value="1"/>
</dbReference>
<evidence type="ECO:0000313" key="1">
    <source>
        <dbReference type="EMBL" id="GAA2640910.1"/>
    </source>
</evidence>
<sequence length="170" mass="18414">MFRLLVEFAPDERTYAVGRWFEPLRVVAPDSGHTTELRTPEELRRCSSACFTPGGDRVVAAGHSNDWKRTALTAWSLTGAALELPTAQWVTDRDAPPGIAHIWRITADDTHAALVANPGLVGLFALSDMRPICWIRTNGAVTDAAFDSSGRLLAVAGDAGLYLFTVHEPG</sequence>
<proteinExistence type="predicted"/>
<comment type="caution">
    <text evidence="1">The sequence shown here is derived from an EMBL/GenBank/DDBJ whole genome shotgun (WGS) entry which is preliminary data.</text>
</comment>
<name>A0ABN3R1C9_9ACTN</name>
<protein>
    <recommendedName>
        <fullName evidence="3">WD40 repeat domain-containing protein</fullName>
    </recommendedName>
</protein>
<dbReference type="InterPro" id="IPR015943">
    <property type="entry name" value="WD40/YVTN_repeat-like_dom_sf"/>
</dbReference>